<dbReference type="AlphaFoldDB" id="A0A5K7SE41"/>
<keyword evidence="2" id="KW-1185">Reference proteome</keyword>
<dbReference type="EMBL" id="AP018694">
    <property type="protein sequence ID" value="BBE19882.1"/>
    <property type="molecule type" value="Genomic_DNA"/>
</dbReference>
<evidence type="ECO:0008006" key="3">
    <source>
        <dbReference type="Google" id="ProtNLM"/>
    </source>
</evidence>
<evidence type="ECO:0000313" key="1">
    <source>
        <dbReference type="EMBL" id="BBE19882.1"/>
    </source>
</evidence>
<protein>
    <recommendedName>
        <fullName evidence="3">Uroporphyrinogen-III synthase HemD</fullName>
    </recommendedName>
</protein>
<dbReference type="RefSeq" id="WP_318348090.1">
    <property type="nucleotide sequence ID" value="NZ_AP018694.1"/>
</dbReference>
<evidence type="ECO:0000313" key="2">
    <source>
        <dbReference type="Proteomes" id="UP001193389"/>
    </source>
</evidence>
<dbReference type="KEGG" id="anf:AQPE_4070"/>
<proteinExistence type="predicted"/>
<reference evidence="1" key="1">
    <citation type="journal article" date="2020" name="Int. J. Syst. Evol. Microbiol.">
        <title>Aquipluma nitroreducens gen. nov. sp. nov., a novel facultatively anaerobic bacterium isolated from a freshwater lake.</title>
        <authorList>
            <person name="Watanabe M."/>
            <person name="Kojima H."/>
            <person name="Fukui M."/>
        </authorList>
    </citation>
    <scope>NUCLEOTIDE SEQUENCE</scope>
    <source>
        <strain evidence="1">MeG22</strain>
    </source>
</reference>
<gene>
    <name evidence="1" type="ORF">AQPE_4070</name>
</gene>
<accession>A0A5K7SE41</accession>
<dbReference type="Proteomes" id="UP001193389">
    <property type="component" value="Chromosome"/>
</dbReference>
<organism evidence="1 2">
    <name type="scientific">Aquipluma nitroreducens</name>
    <dbReference type="NCBI Taxonomy" id="2010828"/>
    <lineage>
        <taxon>Bacteria</taxon>
        <taxon>Pseudomonadati</taxon>
        <taxon>Bacteroidota</taxon>
        <taxon>Bacteroidia</taxon>
        <taxon>Marinilabiliales</taxon>
        <taxon>Prolixibacteraceae</taxon>
        <taxon>Aquipluma</taxon>
    </lineage>
</organism>
<name>A0A5K7SE41_9BACT</name>
<sequence>MKHPVFFIGEELSDKTRQWLHRQQIQYIEQPLNKIEELASRAFDGYLFFSPKGISRFKSSGNFPHPLSLVFANENSTARAAWSQFTNKVHTSPDSEELSFVQYAIYRWMKENSYVGEHI</sequence>